<dbReference type="PANTHER" id="PTHR46579">
    <property type="entry name" value="F5/8 TYPE C DOMAIN-CONTAINING PROTEIN-RELATED"/>
    <property type="match status" value="1"/>
</dbReference>
<name>A0A371CJ81_9APHY</name>
<organism evidence="1 2">
    <name type="scientific">Lentinus brumalis</name>
    <dbReference type="NCBI Taxonomy" id="2498619"/>
    <lineage>
        <taxon>Eukaryota</taxon>
        <taxon>Fungi</taxon>
        <taxon>Dikarya</taxon>
        <taxon>Basidiomycota</taxon>
        <taxon>Agaricomycotina</taxon>
        <taxon>Agaricomycetes</taxon>
        <taxon>Polyporales</taxon>
        <taxon>Polyporaceae</taxon>
        <taxon>Lentinus</taxon>
    </lineage>
</organism>
<dbReference type="Proteomes" id="UP000256964">
    <property type="component" value="Unassembled WGS sequence"/>
</dbReference>
<gene>
    <name evidence="1" type="ORF">OH76DRAFT_1366379</name>
</gene>
<evidence type="ECO:0000313" key="2">
    <source>
        <dbReference type="Proteomes" id="UP000256964"/>
    </source>
</evidence>
<keyword evidence="2" id="KW-1185">Reference proteome</keyword>
<sequence length="594" mass="67906">MHNLFLGDLRHHCREVWGIDVKDSQKTTNKTTPHTLEEQQRWLSRLLAALRKGTLSAVTQPRKGYLIALAQLNGIVPKAKLTKRDYALALLNWVRDHSVDGLLVPPILSQATSEFHLAENQYDISKFRILTHDIIQMLRDDILKTFLPSWLERPPANFGSPSHGKLKADHWRTVCTVSMVITLVRLWSSSTATAGEHKLLENFMHLVIAVDLATRRSMDAKRARLYDHHMLEYLRTLRELFDHDLVPNHHLSLHLASCLLLFGPVRGMWGYPFERYNGIIQRLNTNNHISQIPLTFMRLFYAGAELRWLMSSTEWPDSDELLREVLDAFTQTYQDAARGTRVLDVFGATPSSSTGSAAQSLYVIFDNLDATRLDDTCYRSLVHLIQLGPGSAQFTAYDSDLSDDRLRLSPHVRRIPKLEVGRAFYGTRTENIRNSFVYFKNPASSDPSLARAGQISQIFLHSRLAEGEEQIVEAFAVIDEYIALHPEHVAYDPYRQFPLIKTCLYYDRFHARSAVVRINDLVVHFAAFKYVPEGVGEPCVVARSLDRVHALLVTPSLLVLTWDIHRARPCYILSIVYFYVHYTFSWSPSVDGKA</sequence>
<protein>
    <recommendedName>
        <fullName evidence="3">DUF4218 domain-containing protein</fullName>
    </recommendedName>
</protein>
<evidence type="ECO:0008006" key="3">
    <source>
        <dbReference type="Google" id="ProtNLM"/>
    </source>
</evidence>
<dbReference type="EMBL" id="KZ857563">
    <property type="protein sequence ID" value="RDX40341.1"/>
    <property type="molecule type" value="Genomic_DNA"/>
</dbReference>
<proteinExistence type="predicted"/>
<evidence type="ECO:0000313" key="1">
    <source>
        <dbReference type="EMBL" id="RDX40341.1"/>
    </source>
</evidence>
<accession>A0A371CJ81</accession>
<reference evidence="1 2" key="1">
    <citation type="journal article" date="2018" name="Biotechnol. Biofuels">
        <title>Integrative visual omics of the white-rot fungus Polyporus brumalis exposes the biotechnological potential of its oxidative enzymes for delignifying raw plant biomass.</title>
        <authorList>
            <person name="Miyauchi S."/>
            <person name="Rancon A."/>
            <person name="Drula E."/>
            <person name="Hage H."/>
            <person name="Chaduli D."/>
            <person name="Favel A."/>
            <person name="Grisel S."/>
            <person name="Henrissat B."/>
            <person name="Herpoel-Gimbert I."/>
            <person name="Ruiz-Duenas F.J."/>
            <person name="Chevret D."/>
            <person name="Hainaut M."/>
            <person name="Lin J."/>
            <person name="Wang M."/>
            <person name="Pangilinan J."/>
            <person name="Lipzen A."/>
            <person name="Lesage-Meessen L."/>
            <person name="Navarro D."/>
            <person name="Riley R."/>
            <person name="Grigoriev I.V."/>
            <person name="Zhou S."/>
            <person name="Raouche S."/>
            <person name="Rosso M.N."/>
        </authorList>
    </citation>
    <scope>NUCLEOTIDE SEQUENCE [LARGE SCALE GENOMIC DNA]</scope>
    <source>
        <strain evidence="1 2">BRFM 1820</strain>
    </source>
</reference>
<dbReference type="OrthoDB" id="3247418at2759"/>
<dbReference type="STRING" id="139420.A0A371CJ81"/>
<dbReference type="PANTHER" id="PTHR46579:SF1">
    <property type="entry name" value="F5_8 TYPE C DOMAIN-CONTAINING PROTEIN"/>
    <property type="match status" value="1"/>
</dbReference>
<dbReference type="AlphaFoldDB" id="A0A371CJ81"/>